<dbReference type="AlphaFoldDB" id="A0A2A6BX98"/>
<accession>A0A2A6BX98</accession>
<gene>
    <name evidence="1" type="primary">WBGene00205779</name>
</gene>
<name>A0A2A6BX98_PRIPA</name>
<reference evidence="2" key="1">
    <citation type="journal article" date="2008" name="Nat. Genet.">
        <title>The Pristionchus pacificus genome provides a unique perspective on nematode lifestyle and parasitism.</title>
        <authorList>
            <person name="Dieterich C."/>
            <person name="Clifton S.W."/>
            <person name="Schuster L.N."/>
            <person name="Chinwalla A."/>
            <person name="Delehaunty K."/>
            <person name="Dinkelacker I."/>
            <person name="Fulton L."/>
            <person name="Fulton R."/>
            <person name="Godfrey J."/>
            <person name="Minx P."/>
            <person name="Mitreva M."/>
            <person name="Roeseler W."/>
            <person name="Tian H."/>
            <person name="Witte H."/>
            <person name="Yang S.P."/>
            <person name="Wilson R.K."/>
            <person name="Sommer R.J."/>
        </authorList>
    </citation>
    <scope>NUCLEOTIDE SEQUENCE [LARGE SCALE GENOMIC DNA]</scope>
    <source>
        <strain evidence="2">PS312</strain>
    </source>
</reference>
<proteinExistence type="predicted"/>
<accession>A0A8R1YKT8</accession>
<protein>
    <submittedName>
        <fullName evidence="1">Uncharacterized protein</fullName>
    </submittedName>
</protein>
<dbReference type="Proteomes" id="UP000005239">
    <property type="component" value="Unassembled WGS sequence"/>
</dbReference>
<dbReference type="EnsemblMetazoa" id="PPA32919.1">
    <property type="protein sequence ID" value="PPA32919.1"/>
    <property type="gene ID" value="WBGene00205779"/>
</dbReference>
<organism evidence="1 2">
    <name type="scientific">Pristionchus pacificus</name>
    <name type="common">Parasitic nematode worm</name>
    <dbReference type="NCBI Taxonomy" id="54126"/>
    <lineage>
        <taxon>Eukaryota</taxon>
        <taxon>Metazoa</taxon>
        <taxon>Ecdysozoa</taxon>
        <taxon>Nematoda</taxon>
        <taxon>Chromadorea</taxon>
        <taxon>Rhabditida</taxon>
        <taxon>Rhabditina</taxon>
        <taxon>Diplogasteromorpha</taxon>
        <taxon>Diplogasteroidea</taxon>
        <taxon>Neodiplogasteridae</taxon>
        <taxon>Pristionchus</taxon>
    </lineage>
</organism>
<evidence type="ECO:0000313" key="2">
    <source>
        <dbReference type="Proteomes" id="UP000005239"/>
    </source>
</evidence>
<reference evidence="1" key="2">
    <citation type="submission" date="2022-06" db="UniProtKB">
        <authorList>
            <consortium name="EnsemblMetazoa"/>
        </authorList>
    </citation>
    <scope>IDENTIFICATION</scope>
    <source>
        <strain evidence="1">PS312</strain>
    </source>
</reference>
<evidence type="ECO:0000313" key="1">
    <source>
        <dbReference type="EnsemblMetazoa" id="PPA32919.1"/>
    </source>
</evidence>
<sequence length="108" mass="12536">MKRLAALATVAKERMLSCLLSHSQTRWERDCFVFFIRTAAVLVLFSGLHTDDVVVRRRLFDELYCNLQHTTISTSDDYDATLIGRWKLYEYAEAREPSPLLEPLNNIV</sequence>
<keyword evidence="2" id="KW-1185">Reference proteome</keyword>